<organism evidence="1">
    <name type="scientific">Mus musculus</name>
    <name type="common">Mouse</name>
    <dbReference type="NCBI Taxonomy" id="10090"/>
    <lineage>
        <taxon>Eukaryota</taxon>
        <taxon>Metazoa</taxon>
        <taxon>Chordata</taxon>
        <taxon>Craniata</taxon>
        <taxon>Vertebrata</taxon>
        <taxon>Euteleostomi</taxon>
        <taxon>Mammalia</taxon>
        <taxon>Eutheria</taxon>
        <taxon>Euarchontoglires</taxon>
        <taxon>Glires</taxon>
        <taxon>Rodentia</taxon>
        <taxon>Myomorpha</taxon>
        <taxon>Muroidea</taxon>
        <taxon>Muridae</taxon>
        <taxon>Murinae</taxon>
        <taxon>Mus</taxon>
        <taxon>Mus</taxon>
    </lineage>
</organism>
<reference evidence="1" key="4">
    <citation type="journal article" date="2001" name="Nature">
        <title>Functional annotation of a full-length mouse cDNA collection.</title>
        <authorList>
            <consortium name="The RIKEN Genome Exploration Research Group Phase II Team and the FANTOM Consortium"/>
        </authorList>
    </citation>
    <scope>NUCLEOTIDE SEQUENCE</scope>
    <source>
        <strain evidence="1">C57BL/6J</strain>
        <tissue evidence="1">Cortex</tissue>
    </source>
</reference>
<reference evidence="1" key="1">
    <citation type="journal article" date="1999" name="Methods Enzymol.">
        <title>High-efficiency full-length cDNA cloning.</title>
        <authorList>
            <person name="Carninci P."/>
            <person name="Hayashizaki Y."/>
        </authorList>
    </citation>
    <scope>NUCLEOTIDE SEQUENCE</scope>
    <source>
        <strain evidence="1">C57BL/6J</strain>
        <tissue evidence="1">Cortex</tissue>
    </source>
</reference>
<reference evidence="1" key="3">
    <citation type="journal article" date="2000" name="Genome Res.">
        <title>RIKEN integrated sequence analysis (RISA) system--384-format sequencing pipeline with 384 multicapillary sequencer.</title>
        <authorList>
            <person name="Shibata K."/>
            <person name="Itoh M."/>
            <person name="Aizawa K."/>
            <person name="Nagaoka S."/>
            <person name="Sasaki N."/>
            <person name="Carninci P."/>
            <person name="Konno H."/>
            <person name="Akiyama J."/>
            <person name="Nishi K."/>
            <person name="Kitsunai T."/>
            <person name="Tashiro H."/>
            <person name="Itoh M."/>
            <person name="Sumi N."/>
            <person name="Ishii Y."/>
            <person name="Nakamura S."/>
            <person name="Hazama M."/>
            <person name="Nishine T."/>
            <person name="Harada A."/>
            <person name="Yamamoto R."/>
            <person name="Matsumoto H."/>
            <person name="Sakaguchi S."/>
            <person name="Ikegami T."/>
            <person name="Kashiwagi K."/>
            <person name="Fujiwake S."/>
            <person name="Inoue K."/>
            <person name="Togawa Y."/>
            <person name="Izawa M."/>
            <person name="Ohara E."/>
            <person name="Watahiki M."/>
            <person name="Yoneda Y."/>
            <person name="Ishikawa T."/>
            <person name="Ozawa K."/>
            <person name="Tanaka T."/>
            <person name="Matsuura S."/>
            <person name="Kawai J."/>
            <person name="Okazaki Y."/>
            <person name="Muramatsu M."/>
            <person name="Inoue Y."/>
            <person name="Kira A."/>
            <person name="Hayashizaki Y."/>
        </authorList>
    </citation>
    <scope>NUCLEOTIDE SEQUENCE</scope>
    <source>
        <strain evidence="1">C57BL/6J</strain>
        <tissue evidence="1">Cortex</tissue>
    </source>
</reference>
<feature type="non-terminal residue" evidence="1">
    <location>
        <position position="1"/>
    </location>
</feature>
<reference evidence="1" key="6">
    <citation type="journal article" date="2002" name="Nature">
        <title>Analysis of the mouse transcriptome based on functional annotation of 60,770 full-length cDNAs.</title>
        <authorList>
            <consortium name="The FANTOM Consortium and the RIKEN Genome Exploration Research Group Phase I and II Team"/>
        </authorList>
    </citation>
    <scope>NUCLEOTIDE SEQUENCE</scope>
    <source>
        <strain evidence="1">C57BL/6J</strain>
        <tissue evidence="1">Cortex</tissue>
    </source>
</reference>
<dbReference type="AlphaFoldDB" id="Q8BRT4"/>
<reference evidence="1" key="8">
    <citation type="journal article" date="2005" name="Science">
        <title>Antisense Transcription in the Mammalian Transcriptome.</title>
        <authorList>
            <consortium name="RIKEN Genome Exploration Research Group and Genome Science Group (Genome Network Project Core Group) and the FANTOM Consortium"/>
        </authorList>
    </citation>
    <scope>NUCLEOTIDE SEQUENCE</scope>
    <source>
        <strain evidence="1">C57BL/6J</strain>
        <tissue evidence="1">Cortex</tissue>
    </source>
</reference>
<accession>Q8BRT4</accession>
<sequence length="121" mass="13952">PFRIQNQEFNTDFFKTLTRNIKDKQFIEHCVGSAFLNRNQDFSNDIISRKPVKTQNCKVQGELLDVGIRDSIECEGFIKNRVQRLPEHSGLHSVLLLCSGCSLQSRVNIRELLEGEITRQC</sequence>
<protein>
    <submittedName>
        <fullName evidence="1">Uncharacterized protein</fullName>
    </submittedName>
</protein>
<name>Q8BRT4_MOUSE</name>
<reference evidence="1" key="7">
    <citation type="journal article" date="2005" name="Science">
        <title>The Transcriptional Landscape of the Mammalian Genome.</title>
        <authorList>
            <consortium name="The FANTOM Consortium"/>
            <consortium name="Riken Genome Exploration Research Group and Genome Science Group (Genome Network Project Core Group)"/>
        </authorList>
    </citation>
    <scope>NUCLEOTIDE SEQUENCE</scope>
    <source>
        <strain evidence="1">C57BL/6J</strain>
        <tissue evidence="1">Cortex</tissue>
    </source>
</reference>
<reference evidence="1" key="5">
    <citation type="submission" date="2001-07" db="EMBL/GenBank/DDBJ databases">
        <authorList>
            <person name="Adachi J."/>
            <person name="Aizawa K."/>
            <person name="Akimura T."/>
            <person name="Arakawa T."/>
            <person name="Bono H."/>
            <person name="Carninci P."/>
            <person name="Fukuda S."/>
            <person name="Furuno M."/>
            <person name="Hanagaki T."/>
            <person name="Hara A."/>
            <person name="Hashizume W."/>
            <person name="Hayashida K."/>
            <person name="Hayatsu N."/>
            <person name="Hiramoto K."/>
            <person name="Hiraoka T."/>
            <person name="Hirozane T."/>
            <person name="Hori F."/>
            <person name="Imotani K."/>
            <person name="Ishii Y."/>
            <person name="Itoh M."/>
            <person name="Kagawa I."/>
            <person name="Kasukawa T."/>
            <person name="Katoh H."/>
            <person name="Kawai J."/>
            <person name="Kojima Y."/>
            <person name="Kondo S."/>
            <person name="Konno H."/>
            <person name="Kouda M."/>
            <person name="Koya S."/>
            <person name="Kurihara C."/>
            <person name="Matsuyama T."/>
            <person name="Miyazaki A."/>
            <person name="Murata M."/>
            <person name="Nakamura M."/>
            <person name="Nishi K."/>
            <person name="Nomura K."/>
            <person name="Numazaki R."/>
            <person name="Ohno M."/>
            <person name="Ohsato N."/>
            <person name="Okazaki Y."/>
            <person name="Saito R."/>
            <person name="Saitoh H."/>
            <person name="Sakai C."/>
            <person name="Sakai K."/>
            <person name="Sakazume N."/>
            <person name="Sano H."/>
            <person name="Sasaki D."/>
            <person name="Shibata K."/>
            <person name="Shinagawa A."/>
            <person name="Shiraki T."/>
            <person name="Sogabe Y."/>
            <person name="Tagami M."/>
            <person name="Tagawa A."/>
            <person name="Takahashi F."/>
            <person name="Takaku-Akahira S."/>
            <person name="Takeda Y."/>
            <person name="Tanaka T."/>
            <person name="Tomaru A."/>
            <person name="Toya T."/>
            <person name="Yasunishi A."/>
            <person name="Muramatsu M."/>
            <person name="Hayashizaki Y."/>
        </authorList>
    </citation>
    <scope>NUCLEOTIDE SEQUENCE</scope>
    <source>
        <strain evidence="1">C57BL/6J</strain>
        <tissue evidence="1">Cortex</tissue>
    </source>
</reference>
<evidence type="ECO:0000313" key="1">
    <source>
        <dbReference type="EMBL" id="BAC31569.1"/>
    </source>
</evidence>
<reference evidence="1" key="2">
    <citation type="journal article" date="2000" name="Genome Res.">
        <title>Normalization and subtraction of cap-trapper-selected cDNAs to prepare full-length cDNA libraries for rapid discovery of new genes.</title>
        <authorList>
            <person name="Carninci P."/>
            <person name="Shibata Y."/>
            <person name="Hayatsu N."/>
            <person name="Sugahara Y."/>
            <person name="Shibata K."/>
            <person name="Itoh M."/>
            <person name="Konno H."/>
            <person name="Okazaki Y."/>
            <person name="Muramatsu M."/>
            <person name="Hayashizaki Y."/>
        </authorList>
    </citation>
    <scope>NUCLEOTIDE SEQUENCE</scope>
    <source>
        <strain evidence="1">C57BL/6J</strain>
        <tissue evidence="1">Cortex</tissue>
    </source>
</reference>
<proteinExistence type="evidence at transcript level"/>
<dbReference type="EMBL" id="AK043527">
    <property type="protein sequence ID" value="BAC31569.1"/>
    <property type="molecule type" value="mRNA"/>
</dbReference>